<evidence type="ECO:0000256" key="1">
    <source>
        <dbReference type="ARBA" id="ARBA00006153"/>
    </source>
</evidence>
<dbReference type="InterPro" id="IPR011650">
    <property type="entry name" value="Peptidase_M20_dimer"/>
</dbReference>
<dbReference type="InterPro" id="IPR002933">
    <property type="entry name" value="Peptidase_M20"/>
</dbReference>
<dbReference type="InterPro" id="IPR044757">
    <property type="entry name" value="ILR1-like_Hyd"/>
</dbReference>
<dbReference type="Proteomes" id="UP000298416">
    <property type="component" value="Unassembled WGS sequence"/>
</dbReference>
<sequence length="704" mass="78328">MSVGPTASTVLIRRRGEFINEAMTDYKQEQDKEIEALEAILMDEFKEIHSSESGLNTSNRCFEITICPQDDEVDDSNIPSVRLALIFSHTENYPDEPPLLNLKSLKGIHTSDLRALKEKLEQEAAENLGMAMVYTLVTSAQEWLSERFAQDAGDDDDEEDEAAKDEVFFFPELNVLLYHMENLLLLTHFWHGGKWGTNPQGWSRLMPDSALSAPKEKRLSGRQWFESGRASAHIKRSTRYNTEGLSLGKTAIILVSNQIPTRLEIFWSPSEIPKSFLNFAKKDEVFDWMVGIRREIHENPELGYEEFETSKLVRRELDKMGIPYKYPFAITGVVGYIGTGEPPFEMVEWDHKSKNHGKMHACGHDAHVAMLLGAAKILQQHTHLLKVYFFSMIFTRSEKKEERQAVIAFGSWKNSETGIEMGTVVLVFQPAEEGGGGAKKMIEDGALENVEAIFGIHSSTLLPPGEVSTRPGPLLAGSGFFEAVISGRGGHAAIPQHSIDPILAASNVIISLQHLVSREADPLDSQVVTVGKFQGGDAFNVIPDSVTIGGTFRAFSSESLLHLKQRIEQVILGQAAVLRCNATVNFEAENKIFFPPTVNNNGLHELFTTVVGEMLGAAGVKEMQPLMGSEDFSFYQEIIPGYFFFVGMKDETLEQPTFHHSPHFTINEGGLAVGAALHASLVVRYISDSRMGAPVIDHHRHDEL</sequence>
<feature type="domain" description="RWD" evidence="5">
    <location>
        <begin position="32"/>
        <end position="147"/>
    </location>
</feature>
<dbReference type="NCBIfam" id="TIGR01891">
    <property type="entry name" value="amidohydrolases"/>
    <property type="match status" value="1"/>
</dbReference>
<reference evidence="6" key="1">
    <citation type="submission" date="2018-01" db="EMBL/GenBank/DDBJ databases">
        <authorList>
            <person name="Mao J.F."/>
        </authorList>
    </citation>
    <scope>NUCLEOTIDE SEQUENCE</scope>
    <source>
        <strain evidence="6">Huo1</strain>
        <tissue evidence="6">Leaf</tissue>
    </source>
</reference>
<protein>
    <recommendedName>
        <fullName evidence="5">RWD domain-containing protein</fullName>
    </recommendedName>
</protein>
<dbReference type="CDD" id="cd08017">
    <property type="entry name" value="M20_IAA_Hyd"/>
    <property type="match status" value="1"/>
</dbReference>
<evidence type="ECO:0000313" key="6">
    <source>
        <dbReference type="EMBL" id="KAG6395753.1"/>
    </source>
</evidence>
<gene>
    <name evidence="6" type="ORF">SASPL_141877</name>
</gene>
<keyword evidence="4" id="KW-0464">Manganese</keyword>
<dbReference type="SUPFAM" id="SSF55031">
    <property type="entry name" value="Bacterial exopeptidase dimerisation domain"/>
    <property type="match status" value="1"/>
</dbReference>
<reference evidence="6" key="2">
    <citation type="submission" date="2020-08" db="EMBL/GenBank/DDBJ databases">
        <title>Plant Genome Project.</title>
        <authorList>
            <person name="Zhang R.-G."/>
        </authorList>
    </citation>
    <scope>NUCLEOTIDE SEQUENCE</scope>
    <source>
        <strain evidence="6">Huo1</strain>
        <tissue evidence="6">Leaf</tissue>
    </source>
</reference>
<accession>A0A8X8WIT5</accession>
<evidence type="ECO:0000256" key="4">
    <source>
        <dbReference type="ARBA" id="ARBA00023211"/>
    </source>
</evidence>
<dbReference type="GO" id="GO:0009850">
    <property type="term" value="P:auxin metabolic process"/>
    <property type="evidence" value="ECO:0007669"/>
    <property type="project" value="InterPro"/>
</dbReference>
<dbReference type="GO" id="GO:0010179">
    <property type="term" value="F:IAA-Ala conjugate hydrolase activity"/>
    <property type="evidence" value="ECO:0007669"/>
    <property type="project" value="TreeGrafter"/>
</dbReference>
<evidence type="ECO:0000256" key="2">
    <source>
        <dbReference type="ARBA" id="ARBA00022729"/>
    </source>
</evidence>
<dbReference type="InterPro" id="IPR017439">
    <property type="entry name" value="Amidohydrolase"/>
</dbReference>
<proteinExistence type="inferred from homology"/>
<evidence type="ECO:0000313" key="7">
    <source>
        <dbReference type="Proteomes" id="UP000298416"/>
    </source>
</evidence>
<dbReference type="FunFam" id="3.30.70.360:FF:000001">
    <property type="entry name" value="N-acetyldiaminopimelate deacetylase"/>
    <property type="match status" value="1"/>
</dbReference>
<dbReference type="Gene3D" id="3.40.630.10">
    <property type="entry name" value="Zn peptidases"/>
    <property type="match status" value="1"/>
</dbReference>
<dbReference type="SMART" id="SM00591">
    <property type="entry name" value="RWD"/>
    <property type="match status" value="1"/>
</dbReference>
<dbReference type="Pfam" id="PF05773">
    <property type="entry name" value="RWD"/>
    <property type="match status" value="1"/>
</dbReference>
<dbReference type="Pfam" id="PF07687">
    <property type="entry name" value="M20_dimer"/>
    <property type="match status" value="1"/>
</dbReference>
<dbReference type="AlphaFoldDB" id="A0A8X8WIT5"/>
<dbReference type="PROSITE" id="PS50908">
    <property type="entry name" value="RWD"/>
    <property type="match status" value="1"/>
</dbReference>
<organism evidence="6">
    <name type="scientific">Salvia splendens</name>
    <name type="common">Scarlet sage</name>
    <dbReference type="NCBI Taxonomy" id="180675"/>
    <lineage>
        <taxon>Eukaryota</taxon>
        <taxon>Viridiplantae</taxon>
        <taxon>Streptophyta</taxon>
        <taxon>Embryophyta</taxon>
        <taxon>Tracheophyta</taxon>
        <taxon>Spermatophyta</taxon>
        <taxon>Magnoliopsida</taxon>
        <taxon>eudicotyledons</taxon>
        <taxon>Gunneridae</taxon>
        <taxon>Pentapetalae</taxon>
        <taxon>asterids</taxon>
        <taxon>lamiids</taxon>
        <taxon>Lamiales</taxon>
        <taxon>Lamiaceae</taxon>
        <taxon>Nepetoideae</taxon>
        <taxon>Mentheae</taxon>
        <taxon>Salviinae</taxon>
        <taxon>Salvia</taxon>
        <taxon>Salvia subgen. Calosphace</taxon>
        <taxon>core Calosphace</taxon>
    </lineage>
</organism>
<dbReference type="Gene3D" id="3.30.70.360">
    <property type="match status" value="1"/>
</dbReference>
<dbReference type="Pfam" id="PF01546">
    <property type="entry name" value="Peptidase_M20"/>
    <property type="match status" value="2"/>
</dbReference>
<comment type="caution">
    <text evidence="6">The sequence shown here is derived from an EMBL/GenBank/DDBJ whole genome shotgun (WGS) entry which is preliminary data.</text>
</comment>
<dbReference type="EMBL" id="PNBA02000016">
    <property type="protein sequence ID" value="KAG6395753.1"/>
    <property type="molecule type" value="Genomic_DNA"/>
</dbReference>
<dbReference type="InterPro" id="IPR006575">
    <property type="entry name" value="RWD_dom"/>
</dbReference>
<dbReference type="SUPFAM" id="SSF53187">
    <property type="entry name" value="Zn-dependent exopeptidases"/>
    <property type="match status" value="2"/>
</dbReference>
<dbReference type="PANTHER" id="PTHR11014">
    <property type="entry name" value="PEPTIDASE M20 FAMILY MEMBER"/>
    <property type="match status" value="1"/>
</dbReference>
<keyword evidence="2" id="KW-0732">Signal</keyword>
<dbReference type="InterPro" id="IPR036264">
    <property type="entry name" value="Bact_exopeptidase_dim_dom"/>
</dbReference>
<name>A0A8X8WIT5_SALSN</name>
<dbReference type="CDD" id="cd23823">
    <property type="entry name" value="RWD_GCN2"/>
    <property type="match status" value="1"/>
</dbReference>
<keyword evidence="7" id="KW-1185">Reference proteome</keyword>
<dbReference type="FunFam" id="3.10.110.10:FF:000071">
    <property type="entry name" value="RWD domain-containing protein 1"/>
    <property type="match status" value="1"/>
</dbReference>
<evidence type="ECO:0000256" key="3">
    <source>
        <dbReference type="ARBA" id="ARBA00022801"/>
    </source>
</evidence>
<dbReference type="Gene3D" id="3.10.110.10">
    <property type="entry name" value="Ubiquitin Conjugating Enzyme"/>
    <property type="match status" value="1"/>
</dbReference>
<keyword evidence="3" id="KW-0378">Hydrolase</keyword>
<evidence type="ECO:0000259" key="5">
    <source>
        <dbReference type="PROSITE" id="PS50908"/>
    </source>
</evidence>
<dbReference type="GO" id="GO:0005783">
    <property type="term" value="C:endoplasmic reticulum"/>
    <property type="evidence" value="ECO:0007669"/>
    <property type="project" value="TreeGrafter"/>
</dbReference>
<dbReference type="SUPFAM" id="SSF54495">
    <property type="entry name" value="UBC-like"/>
    <property type="match status" value="1"/>
</dbReference>
<comment type="similarity">
    <text evidence="1">Belongs to the peptidase M20 family.</text>
</comment>
<dbReference type="PANTHER" id="PTHR11014:SF55">
    <property type="entry name" value="IAA-AMINO ACID HYDROLASE ILR1-LIKE 4"/>
    <property type="match status" value="1"/>
</dbReference>
<dbReference type="InterPro" id="IPR016135">
    <property type="entry name" value="UBQ-conjugating_enzyme/RWD"/>
</dbReference>